<dbReference type="EMBL" id="CH445346">
    <property type="protein sequence ID" value="EAT80214.1"/>
    <property type="molecule type" value="Genomic_DNA"/>
</dbReference>
<sequence length="37" mass="4160">MSVPGIEPRISCARVLKVRAEKAKGGKRKKERCAYEN</sequence>
<dbReference type="AlphaFoldDB" id="Q0U763"/>
<dbReference type="RefSeq" id="XP_001802624.1">
    <property type="nucleotide sequence ID" value="XM_001802572.1"/>
</dbReference>
<gene>
    <name evidence="1" type="ORF">SNOG_12401</name>
</gene>
<dbReference type="Proteomes" id="UP000001055">
    <property type="component" value="Unassembled WGS sequence"/>
</dbReference>
<dbReference type="HOGENOM" id="CLU_3351305_0_0_1"/>
<proteinExistence type="predicted"/>
<evidence type="ECO:0000313" key="1">
    <source>
        <dbReference type="EMBL" id="EAT80214.1"/>
    </source>
</evidence>
<reference evidence="2" key="1">
    <citation type="journal article" date="2007" name="Plant Cell">
        <title>Dothideomycete-plant interactions illuminated by genome sequencing and EST analysis of the wheat pathogen Stagonospora nodorum.</title>
        <authorList>
            <person name="Hane J.K."/>
            <person name="Lowe R.G."/>
            <person name="Solomon P.S."/>
            <person name="Tan K.C."/>
            <person name="Schoch C.L."/>
            <person name="Spatafora J.W."/>
            <person name="Crous P.W."/>
            <person name="Kodira C."/>
            <person name="Birren B.W."/>
            <person name="Galagan J.E."/>
            <person name="Torriani S.F."/>
            <person name="McDonald B.A."/>
            <person name="Oliver R.P."/>
        </authorList>
    </citation>
    <scope>NUCLEOTIDE SEQUENCE [LARGE SCALE GENOMIC DNA]</scope>
    <source>
        <strain evidence="2">SN15 / ATCC MYA-4574 / FGSC 10173</strain>
    </source>
</reference>
<dbReference type="GeneID" id="5979533"/>
<dbReference type="InParanoid" id="Q0U763"/>
<dbReference type="KEGG" id="pno:SNOG_12401"/>
<accession>Q0U763</accession>
<organism evidence="1 2">
    <name type="scientific">Phaeosphaeria nodorum (strain SN15 / ATCC MYA-4574 / FGSC 10173)</name>
    <name type="common">Glume blotch fungus</name>
    <name type="synonym">Parastagonospora nodorum</name>
    <dbReference type="NCBI Taxonomy" id="321614"/>
    <lineage>
        <taxon>Eukaryota</taxon>
        <taxon>Fungi</taxon>
        <taxon>Dikarya</taxon>
        <taxon>Ascomycota</taxon>
        <taxon>Pezizomycotina</taxon>
        <taxon>Dothideomycetes</taxon>
        <taxon>Pleosporomycetidae</taxon>
        <taxon>Pleosporales</taxon>
        <taxon>Pleosporineae</taxon>
        <taxon>Phaeosphaeriaceae</taxon>
        <taxon>Parastagonospora</taxon>
    </lineage>
</organism>
<protein>
    <submittedName>
        <fullName evidence="1">Uncharacterized protein</fullName>
    </submittedName>
</protein>
<name>Q0U763_PHANO</name>
<evidence type="ECO:0000313" key="2">
    <source>
        <dbReference type="Proteomes" id="UP000001055"/>
    </source>
</evidence>